<sequence length="1189" mass="129099">MGRWELVGDGSAKFWEGAAEGSTVTVRYGRVGSEGRTQVKTLESAAAAQRHLAKAVAEKEHKGYREVAGEERSAAPGEQGPLGVHFPDEEHFEMPASWRRLVYPRRGGIRRSVGELRPEVRELLAARLHEEAGWIEEMLTSPASDPQVTEAVRTHLRGGHNPLGAAALAHLTMHYQLPEGAFVDAWVLDHGLPFAAQAVVAYFDTEAHYKQSGMRRYDPRLTRLPANSTAGHWARPNFADRLRALLAVADDDSYAQAVAALADHRSDARLRAVVSYLLPAEQAWVDECCADPLPTDQDLRAMLLCSLNSPAQLAHFGGGKLDLAWNAWSMALVATLAEGTGKAFAPLLDEALDDAYGSDAVRTLAGAVVDLPTDDAFRILLSRAGDKHVRPQLLTAMRRYPVRALRLLAAAVDSGAPHAAMAQQLLAAHVLSHPELTAAVLPDLPAEAAARVEPLLTRADRVADAPAESLPALLVSPPWANRRATRKARVATGLPAAPEPRVAWKTGERESWAATRSWYSTWRKSYDWAAEIAALQQGRPVKDVREARLFVVGSEDLVRPLLAAFAPEDFWDGEAALRPVAARFGTDALPLLLRASARHPATLGPLLLPYLDTGVAGQVCDWLGRLKSADATARAWLGRHGVAAVPFLVPYAVGPAGVARRGAERALRLLAAAHGSEAALRAAAAYGQEAADIVEEVLTADPLESALPARMPAVGAWADPALLPQILLKEGGALPADAVRNALTVLALSKPGDVYPGLDVLTGHCTGDSLAAFAWGVFEQWRLAGMPAKESWALHALGWLGDDETVRRLTPVLRAWPGEGAHHRAVEGLNALATIGTDVALLHLHGVAQRVPFKALKVRAQEKIAEVAEGLGLTGEQLGDRLVPDFGLDANGSTVIDYGPRRFTVGFDEQLRPYVLDEDGKRRKDLPVPGARDDAQLAPAERKRFSALKKDVRTVAADQVRRLEAAMVAQRGWTAGEFHELFTSHPLLWHMVRRLVWLCEADSTTTAFRVAEDRTLADVEDDAFTLPHGAQVRIAHPLHLGGDVAAWSELFADYAILQPFSQLGRPVFALTPEEAASHRLARFENATVPVGRLLGLTKRGWQRGEPQDAGVERWFYRPIDDGHCLVIDLDEGIAVGAHDIFPDQTFRAVWLDDSPGDYWERRDYPLRLGSLDPVMASELLADLTEVTAK</sequence>
<dbReference type="Pfam" id="PF05406">
    <property type="entry name" value="WGR"/>
    <property type="match status" value="1"/>
</dbReference>
<keyword evidence="4" id="KW-1185">Reference proteome</keyword>
<dbReference type="InterPro" id="IPR008893">
    <property type="entry name" value="WGR_domain"/>
</dbReference>
<dbReference type="AlphaFoldDB" id="A0A9W4MGL9"/>
<feature type="compositionally biased region" description="Basic and acidic residues" evidence="1">
    <location>
        <begin position="60"/>
        <end position="73"/>
    </location>
</feature>
<dbReference type="PROSITE" id="PS51977">
    <property type="entry name" value="WGR"/>
    <property type="match status" value="1"/>
</dbReference>
<dbReference type="InterPro" id="IPR049809">
    <property type="entry name" value="YehF/YfeS-like_WGR"/>
</dbReference>
<evidence type="ECO:0000259" key="2">
    <source>
        <dbReference type="PROSITE" id="PS51977"/>
    </source>
</evidence>
<reference evidence="3" key="1">
    <citation type="submission" date="2021-06" db="EMBL/GenBank/DDBJ databases">
        <authorList>
            <person name="Arsene-Ploetze F."/>
        </authorList>
    </citation>
    <scope>NUCLEOTIDE SEQUENCE</scope>
    <source>
        <strain evidence="3">SBRY1</strain>
    </source>
</reference>
<dbReference type="Gene3D" id="2.20.140.10">
    <property type="entry name" value="WGR domain"/>
    <property type="match status" value="1"/>
</dbReference>
<feature type="domain" description="WGR" evidence="2">
    <location>
        <begin position="1"/>
        <end position="79"/>
    </location>
</feature>
<dbReference type="RefSeq" id="WP_205044765.1">
    <property type="nucleotide sequence ID" value="NZ_CAJVAX010000020.1"/>
</dbReference>
<dbReference type="InterPro" id="IPR036930">
    <property type="entry name" value="WGR_dom_sf"/>
</dbReference>
<proteinExistence type="predicted"/>
<evidence type="ECO:0000313" key="3">
    <source>
        <dbReference type="EMBL" id="CAG7654422.1"/>
    </source>
</evidence>
<dbReference type="CDD" id="cd07996">
    <property type="entry name" value="WGR_MMR_like"/>
    <property type="match status" value="1"/>
</dbReference>
<dbReference type="EMBL" id="CAJVAX010000020">
    <property type="protein sequence ID" value="CAG7654422.1"/>
    <property type="molecule type" value="Genomic_DNA"/>
</dbReference>
<comment type="caution">
    <text evidence="3">The sequence shown here is derived from an EMBL/GenBank/DDBJ whole genome shotgun (WGS) entry which is preliminary data.</text>
</comment>
<dbReference type="Proteomes" id="UP001153328">
    <property type="component" value="Unassembled WGS sequence"/>
</dbReference>
<gene>
    <name evidence="3" type="ORF">SBRY_60471</name>
</gene>
<evidence type="ECO:0000313" key="4">
    <source>
        <dbReference type="Proteomes" id="UP001153328"/>
    </source>
</evidence>
<name>A0A9W4MGL9_9ACTN</name>
<evidence type="ECO:0000256" key="1">
    <source>
        <dbReference type="SAM" id="MobiDB-lite"/>
    </source>
</evidence>
<organism evidence="3 4">
    <name type="scientific">Actinacidiphila bryophytorum</name>
    <dbReference type="NCBI Taxonomy" id="1436133"/>
    <lineage>
        <taxon>Bacteria</taxon>
        <taxon>Bacillati</taxon>
        <taxon>Actinomycetota</taxon>
        <taxon>Actinomycetes</taxon>
        <taxon>Kitasatosporales</taxon>
        <taxon>Streptomycetaceae</taxon>
        <taxon>Actinacidiphila</taxon>
    </lineage>
</organism>
<accession>A0A9W4MGL9</accession>
<dbReference type="InterPro" id="IPR025406">
    <property type="entry name" value="DUF4132"/>
</dbReference>
<dbReference type="Pfam" id="PF13569">
    <property type="entry name" value="DUF4132"/>
    <property type="match status" value="1"/>
</dbReference>
<feature type="region of interest" description="Disordered" evidence="1">
    <location>
        <begin position="60"/>
        <end position="80"/>
    </location>
</feature>
<dbReference type="SUPFAM" id="SSF142921">
    <property type="entry name" value="WGR domain-like"/>
    <property type="match status" value="1"/>
</dbReference>
<protein>
    <recommendedName>
        <fullName evidence="2">WGR domain-containing protein</fullName>
    </recommendedName>
</protein>
<dbReference type="SMART" id="SM00773">
    <property type="entry name" value="WGR"/>
    <property type="match status" value="1"/>
</dbReference>